<feature type="non-terminal residue" evidence="1">
    <location>
        <position position="1"/>
    </location>
</feature>
<dbReference type="EMBL" id="JARACI010001181">
    <property type="protein sequence ID" value="MDD9208010.1"/>
    <property type="molecule type" value="Genomic_DNA"/>
</dbReference>
<sequence>VLDLPRLNVLGLAWVELGTPVLNAEVDLSAASDHLSAAPSTSSDGLLSVDFATGRMSVDLAQLVEGDELNGLAPNTEILTDDDIARITSALTDLLAQTVGSVSEAANDVLESTALTVTIDGEIGLLLGLVSTDLDVTVDTTISDVLEGTTAREDISVDADLSLLGLGISEDDVLDALLSPVLDDVLPALVAPLTTVLDDGGRLVTDAAGGVVSSTTQLLSPVLDGVLEQLLTITVNGQDRPGTLGEGSFTVAALRLGLLPGLTGQPLATVSLASSSVRVVR</sequence>
<name>A0ABT5U114_9MICO</name>
<dbReference type="InterPro" id="IPR047900">
    <property type="entry name" value="Choice_anch_G"/>
</dbReference>
<reference evidence="1" key="1">
    <citation type="submission" date="2023-02" db="EMBL/GenBank/DDBJ databases">
        <title>Georgenia sp.10Sc9-8, isolated from a soil sample collected from the Taklamakan desert.</title>
        <authorList>
            <person name="Liu S."/>
        </authorList>
    </citation>
    <scope>NUCLEOTIDE SEQUENCE</scope>
    <source>
        <strain evidence="1">10Sc9-8</strain>
    </source>
</reference>
<evidence type="ECO:0000313" key="2">
    <source>
        <dbReference type="Proteomes" id="UP001165561"/>
    </source>
</evidence>
<evidence type="ECO:0000313" key="1">
    <source>
        <dbReference type="EMBL" id="MDD9208010.1"/>
    </source>
</evidence>
<dbReference type="NCBIfam" id="NF033766">
    <property type="entry name" value="choice_anch_G"/>
    <property type="match status" value="1"/>
</dbReference>
<keyword evidence="2" id="KW-1185">Reference proteome</keyword>
<accession>A0ABT5U114</accession>
<comment type="caution">
    <text evidence="1">The sequence shown here is derived from an EMBL/GenBank/DDBJ whole genome shotgun (WGS) entry which is preliminary data.</text>
</comment>
<protein>
    <submittedName>
        <fullName evidence="1">Choice-of-anchor G family protein</fullName>
    </submittedName>
</protein>
<gene>
    <name evidence="1" type="ORF">PU560_16285</name>
</gene>
<proteinExistence type="predicted"/>
<organism evidence="1 2">
    <name type="scientific">Georgenia halotolerans</name>
    <dbReference type="NCBI Taxonomy" id="3028317"/>
    <lineage>
        <taxon>Bacteria</taxon>
        <taxon>Bacillati</taxon>
        <taxon>Actinomycetota</taxon>
        <taxon>Actinomycetes</taxon>
        <taxon>Micrococcales</taxon>
        <taxon>Bogoriellaceae</taxon>
        <taxon>Georgenia</taxon>
    </lineage>
</organism>
<dbReference type="Proteomes" id="UP001165561">
    <property type="component" value="Unassembled WGS sequence"/>
</dbReference>